<dbReference type="GeneID" id="108014710"/>
<dbReference type="HAMAP" id="MF_03040">
    <property type="entry name" value="USB1"/>
    <property type="match status" value="1"/>
</dbReference>
<reference evidence="10" key="1">
    <citation type="submission" date="2025-08" db="UniProtKB">
        <authorList>
            <consortium name="RefSeq"/>
        </authorList>
    </citation>
    <scope>IDENTIFICATION</scope>
</reference>
<dbReference type="GO" id="GO:0005634">
    <property type="term" value="C:nucleus"/>
    <property type="evidence" value="ECO:0007669"/>
    <property type="project" value="UniProtKB-SubCell"/>
</dbReference>
<dbReference type="AlphaFoldDB" id="A0AB39ZIG0"/>
<protein>
    <recommendedName>
        <fullName evidence="6">U6 snRNA phosphodiesterase</fullName>
        <ecNumber evidence="6">3.1.4.-</ecNumber>
    </recommendedName>
</protein>
<comment type="similarity">
    <text evidence="6">Belongs to the 2H phosphoesterase superfamily. USB1 family.</text>
</comment>
<evidence type="ECO:0000256" key="8">
    <source>
        <dbReference type="SAM" id="MobiDB-lite"/>
    </source>
</evidence>
<sequence>MALVDYGGSSSSASEDEESSENNQTPTLSSLKRPALPTAAALLGPKKPKPEEFVEDVVDDPALHGGRIRSFKHERGNWATYVYVPAAACADQLEEFQAEAIAHLEPHLELQANDSLHLSLSRTVVLQYHQIDEFSRSLQTALSSSVGFTATLQGLRIYTNEERTRTFIAAPLDPAFVEKMTAILQPIDQVMLDYRLQQFYDPASFHVSLLWCLGDQEALLKDKLQELQELLEDQDTLTLAVNEVHLKCGNKDFTYRLK</sequence>
<dbReference type="Proteomes" id="UP001652628">
    <property type="component" value="Chromosome 3"/>
</dbReference>
<evidence type="ECO:0000256" key="7">
    <source>
        <dbReference type="SAM" id="Coils"/>
    </source>
</evidence>
<keyword evidence="7" id="KW-0175">Coiled coil</keyword>
<keyword evidence="1 6" id="KW-0540">Nuclease</keyword>
<evidence type="ECO:0000256" key="4">
    <source>
        <dbReference type="ARBA" id="ARBA00023242"/>
    </source>
</evidence>
<keyword evidence="4 6" id="KW-0539">Nucleus</keyword>
<evidence type="ECO:0000256" key="2">
    <source>
        <dbReference type="ARBA" id="ARBA00022801"/>
    </source>
</evidence>
<comment type="function">
    <text evidence="6">Phosphodiesterase responsible for the U6 snRNA 3' end processing. Acts as an exoribonuclease (RNase) responsible for trimming the poly(U) tract of the last nucleotides in the pre-U6 snRNA molecule, leading to the formation of mature U6 snRNA.</text>
</comment>
<comment type="catalytic activity">
    <reaction evidence="5">
        <text>a 3'-end uridylyl-uridine-RNA = a 3'-end 2',3'-cyclophospho-uridine-RNA + uridine</text>
        <dbReference type="Rhea" id="RHEA:46052"/>
        <dbReference type="Rhea" id="RHEA-COMP:17384"/>
        <dbReference type="Rhea" id="RHEA-COMP:17385"/>
        <dbReference type="ChEBI" id="CHEBI:16704"/>
        <dbReference type="ChEBI" id="CHEBI:85643"/>
        <dbReference type="ChEBI" id="CHEBI:85644"/>
    </reaction>
    <physiologicalReaction direction="left-to-right" evidence="5">
        <dbReference type="Rhea" id="RHEA:46053"/>
    </physiologicalReaction>
</comment>
<evidence type="ECO:0000256" key="6">
    <source>
        <dbReference type="HAMAP-Rule" id="MF_03040"/>
    </source>
</evidence>
<dbReference type="RefSeq" id="XP_016936366.3">
    <property type="nucleotide sequence ID" value="XM_017080877.4"/>
</dbReference>
<dbReference type="GO" id="GO:1990838">
    <property type="term" value="F:poly(U)-specific exoribonuclease activity, producing 3' uridine cyclic phosphate ends"/>
    <property type="evidence" value="ECO:0007669"/>
    <property type="project" value="UniProtKB-UniRule"/>
</dbReference>
<feature type="active site" description="Proton donor/acceptor" evidence="6">
    <location>
        <position position="117"/>
    </location>
</feature>
<comment type="subcellular location">
    <subcellularLocation>
        <location evidence="6">Nucleus</location>
    </subcellularLocation>
</comment>
<feature type="compositionally biased region" description="Low complexity" evidence="8">
    <location>
        <begin position="31"/>
        <end position="45"/>
    </location>
</feature>
<dbReference type="GO" id="GO:0016829">
    <property type="term" value="F:lyase activity"/>
    <property type="evidence" value="ECO:0007669"/>
    <property type="project" value="UniProtKB-KW"/>
</dbReference>
<evidence type="ECO:0000256" key="1">
    <source>
        <dbReference type="ARBA" id="ARBA00022722"/>
    </source>
</evidence>
<feature type="active site" description="Proton donor/acceptor" evidence="6">
    <location>
        <position position="206"/>
    </location>
</feature>
<dbReference type="InterPro" id="IPR027521">
    <property type="entry name" value="Usb1"/>
</dbReference>
<feature type="region of interest" description="Disordered" evidence="8">
    <location>
        <begin position="1"/>
        <end position="48"/>
    </location>
</feature>
<evidence type="ECO:0000256" key="3">
    <source>
        <dbReference type="ARBA" id="ARBA00023239"/>
    </source>
</evidence>
<dbReference type="PANTHER" id="PTHR13522">
    <property type="entry name" value="U6 SNRNA PHOSPHODIESTERASE 1"/>
    <property type="match status" value="1"/>
</dbReference>
<feature type="coiled-coil region" evidence="7">
    <location>
        <begin position="213"/>
        <end position="240"/>
    </location>
</feature>
<keyword evidence="2 6" id="KW-0378">Hydrolase</keyword>
<organism evidence="9 10">
    <name type="scientific">Drosophila suzukii</name>
    <name type="common">Spotted-wing drosophila fruit fly</name>
    <dbReference type="NCBI Taxonomy" id="28584"/>
    <lineage>
        <taxon>Eukaryota</taxon>
        <taxon>Metazoa</taxon>
        <taxon>Ecdysozoa</taxon>
        <taxon>Arthropoda</taxon>
        <taxon>Hexapoda</taxon>
        <taxon>Insecta</taxon>
        <taxon>Pterygota</taxon>
        <taxon>Neoptera</taxon>
        <taxon>Endopterygota</taxon>
        <taxon>Diptera</taxon>
        <taxon>Brachycera</taxon>
        <taxon>Muscomorpha</taxon>
        <taxon>Ephydroidea</taxon>
        <taxon>Drosophilidae</taxon>
        <taxon>Drosophila</taxon>
        <taxon>Sophophora</taxon>
    </lineage>
</organism>
<keyword evidence="3" id="KW-0456">Lyase</keyword>
<evidence type="ECO:0000256" key="5">
    <source>
        <dbReference type="ARBA" id="ARBA00029300"/>
    </source>
</evidence>
<evidence type="ECO:0000313" key="10">
    <source>
        <dbReference type="RefSeq" id="XP_016936366.3"/>
    </source>
</evidence>
<evidence type="ECO:0000313" key="9">
    <source>
        <dbReference type="Proteomes" id="UP001652628"/>
    </source>
</evidence>
<dbReference type="SUPFAM" id="SSF55144">
    <property type="entry name" value="LigT-like"/>
    <property type="match status" value="1"/>
</dbReference>
<proteinExistence type="inferred from homology"/>
<dbReference type="Gene3D" id="3.90.1140.10">
    <property type="entry name" value="Cyclic phosphodiesterase"/>
    <property type="match status" value="1"/>
</dbReference>
<dbReference type="PANTHER" id="PTHR13522:SF3">
    <property type="entry name" value="U6 SNRNA PHOSPHODIESTERASE 1"/>
    <property type="match status" value="1"/>
</dbReference>
<accession>A0AB39ZIG0</accession>
<gene>
    <name evidence="10" type="primary">LOC108014710</name>
</gene>
<dbReference type="Pfam" id="PF09749">
    <property type="entry name" value="HVSL"/>
    <property type="match status" value="1"/>
</dbReference>
<dbReference type="EC" id="3.1.4.-" evidence="6"/>
<dbReference type="InterPro" id="IPR009097">
    <property type="entry name" value="Cyclic_Pdiesterase"/>
</dbReference>
<dbReference type="GO" id="GO:0034477">
    <property type="term" value="P:U6 snRNA 3'-end processing"/>
    <property type="evidence" value="ECO:0007669"/>
    <property type="project" value="UniProtKB-UniRule"/>
</dbReference>
<name>A0AB39ZIG0_DROSZ</name>
<keyword evidence="9" id="KW-1185">Reference proteome</keyword>